<keyword evidence="6" id="KW-0788">Thiol protease</keyword>
<dbReference type="EC" id="3.4.19.12" evidence="2"/>
<evidence type="ECO:0000259" key="7">
    <source>
        <dbReference type="PROSITE" id="PS50235"/>
    </source>
</evidence>
<accession>A0A8S3H1U0</accession>
<dbReference type="PANTHER" id="PTHR43982:SF1">
    <property type="entry name" value="UBIQUITIN CARBOXYL-TERMINAL HYDROLASE 14"/>
    <property type="match status" value="1"/>
</dbReference>
<dbReference type="GO" id="GO:0004843">
    <property type="term" value="F:cysteine-type deubiquitinase activity"/>
    <property type="evidence" value="ECO:0007669"/>
    <property type="project" value="UniProtKB-EC"/>
</dbReference>
<dbReference type="InterPro" id="IPR001394">
    <property type="entry name" value="Peptidase_C19_UCH"/>
</dbReference>
<protein>
    <recommendedName>
        <fullName evidence="2">ubiquitinyl hydrolase 1</fullName>
        <ecNumber evidence="2">3.4.19.12</ecNumber>
    </recommendedName>
</protein>
<feature type="non-terminal residue" evidence="8">
    <location>
        <position position="1"/>
    </location>
</feature>
<evidence type="ECO:0000313" key="8">
    <source>
        <dbReference type="EMBL" id="CAF5174235.1"/>
    </source>
</evidence>
<evidence type="ECO:0000256" key="1">
    <source>
        <dbReference type="ARBA" id="ARBA00000707"/>
    </source>
</evidence>
<keyword evidence="5" id="KW-0378">Hydrolase</keyword>
<dbReference type="Gene3D" id="3.90.70.10">
    <property type="entry name" value="Cysteine proteinases"/>
    <property type="match status" value="1"/>
</dbReference>
<dbReference type="AlphaFoldDB" id="A0A8S3H1U0"/>
<dbReference type="SUPFAM" id="SSF54001">
    <property type="entry name" value="Cysteine proteinases"/>
    <property type="match status" value="1"/>
</dbReference>
<dbReference type="GO" id="GO:0016579">
    <property type="term" value="P:protein deubiquitination"/>
    <property type="evidence" value="ECO:0007669"/>
    <property type="project" value="InterPro"/>
</dbReference>
<evidence type="ECO:0000313" key="9">
    <source>
        <dbReference type="Proteomes" id="UP000681720"/>
    </source>
</evidence>
<dbReference type="Pfam" id="PF00443">
    <property type="entry name" value="UCH"/>
    <property type="match status" value="1"/>
</dbReference>
<sequence length="79" mass="9318">ILTEQARKHSHERYKLFAVEYHRGERATDGHYLTDVFHPGLQGWLRYDDSHVHVVTSSQVMNSSAEKLTPYLLFYRRGD</sequence>
<dbReference type="InterPro" id="IPR018200">
    <property type="entry name" value="USP_CS"/>
</dbReference>
<evidence type="ECO:0000256" key="6">
    <source>
        <dbReference type="ARBA" id="ARBA00022807"/>
    </source>
</evidence>
<reference evidence="8" key="1">
    <citation type="submission" date="2021-02" db="EMBL/GenBank/DDBJ databases">
        <authorList>
            <person name="Nowell W R."/>
        </authorList>
    </citation>
    <scope>NUCLEOTIDE SEQUENCE</scope>
</reference>
<gene>
    <name evidence="8" type="ORF">GIL414_LOCUS67124</name>
</gene>
<dbReference type="PROSITE" id="PS00973">
    <property type="entry name" value="USP_2"/>
    <property type="match status" value="1"/>
</dbReference>
<dbReference type="Proteomes" id="UP000681720">
    <property type="component" value="Unassembled WGS sequence"/>
</dbReference>
<dbReference type="EMBL" id="CAJOBJ010325346">
    <property type="protein sequence ID" value="CAF5174235.1"/>
    <property type="molecule type" value="Genomic_DNA"/>
</dbReference>
<dbReference type="PROSITE" id="PS50235">
    <property type="entry name" value="USP_3"/>
    <property type="match status" value="1"/>
</dbReference>
<dbReference type="InterPro" id="IPR044635">
    <property type="entry name" value="UBP14-like"/>
</dbReference>
<evidence type="ECO:0000256" key="4">
    <source>
        <dbReference type="ARBA" id="ARBA00022786"/>
    </source>
</evidence>
<name>A0A8S3H1U0_9BILA</name>
<organism evidence="8 9">
    <name type="scientific">Rotaria magnacalcarata</name>
    <dbReference type="NCBI Taxonomy" id="392030"/>
    <lineage>
        <taxon>Eukaryota</taxon>
        <taxon>Metazoa</taxon>
        <taxon>Spiralia</taxon>
        <taxon>Gnathifera</taxon>
        <taxon>Rotifera</taxon>
        <taxon>Eurotatoria</taxon>
        <taxon>Bdelloidea</taxon>
        <taxon>Philodinida</taxon>
        <taxon>Philodinidae</taxon>
        <taxon>Rotaria</taxon>
    </lineage>
</organism>
<comment type="catalytic activity">
    <reaction evidence="1">
        <text>Thiol-dependent hydrolysis of ester, thioester, amide, peptide and isopeptide bonds formed by the C-terminal Gly of ubiquitin (a 76-residue protein attached to proteins as an intracellular targeting signal).</text>
        <dbReference type="EC" id="3.4.19.12"/>
    </reaction>
</comment>
<dbReference type="GO" id="GO:0043161">
    <property type="term" value="P:proteasome-mediated ubiquitin-dependent protein catabolic process"/>
    <property type="evidence" value="ECO:0007669"/>
    <property type="project" value="InterPro"/>
</dbReference>
<evidence type="ECO:0000256" key="2">
    <source>
        <dbReference type="ARBA" id="ARBA00012759"/>
    </source>
</evidence>
<dbReference type="GO" id="GO:0070628">
    <property type="term" value="F:proteasome binding"/>
    <property type="evidence" value="ECO:0007669"/>
    <property type="project" value="TreeGrafter"/>
</dbReference>
<keyword evidence="3" id="KW-0645">Protease</keyword>
<dbReference type="PANTHER" id="PTHR43982">
    <property type="entry name" value="UBIQUITIN CARBOXYL-TERMINAL HYDROLASE"/>
    <property type="match status" value="1"/>
</dbReference>
<dbReference type="CDD" id="cd02257">
    <property type="entry name" value="Peptidase_C19"/>
    <property type="match status" value="1"/>
</dbReference>
<evidence type="ECO:0000256" key="3">
    <source>
        <dbReference type="ARBA" id="ARBA00022670"/>
    </source>
</evidence>
<dbReference type="InterPro" id="IPR038765">
    <property type="entry name" value="Papain-like_cys_pep_sf"/>
</dbReference>
<feature type="domain" description="USP" evidence="7">
    <location>
        <begin position="1"/>
        <end position="78"/>
    </location>
</feature>
<comment type="caution">
    <text evidence="8">The sequence shown here is derived from an EMBL/GenBank/DDBJ whole genome shotgun (WGS) entry which is preliminary data.</text>
</comment>
<proteinExistence type="predicted"/>
<keyword evidence="4" id="KW-0833">Ubl conjugation pathway</keyword>
<evidence type="ECO:0000256" key="5">
    <source>
        <dbReference type="ARBA" id="ARBA00022801"/>
    </source>
</evidence>
<dbReference type="GO" id="GO:0061136">
    <property type="term" value="P:regulation of proteasomal protein catabolic process"/>
    <property type="evidence" value="ECO:0007669"/>
    <property type="project" value="TreeGrafter"/>
</dbReference>
<dbReference type="InterPro" id="IPR028889">
    <property type="entry name" value="USP"/>
</dbReference>